<dbReference type="PANTHER" id="PTHR32060">
    <property type="entry name" value="TAIL-SPECIFIC PROTEASE"/>
    <property type="match status" value="1"/>
</dbReference>
<evidence type="ECO:0000313" key="2">
    <source>
        <dbReference type="EMBL" id="TCZ65874.1"/>
    </source>
</evidence>
<keyword evidence="3" id="KW-1185">Reference proteome</keyword>
<name>A0A4R4DSU9_9BACT</name>
<dbReference type="GO" id="GO:0008236">
    <property type="term" value="F:serine-type peptidase activity"/>
    <property type="evidence" value="ECO:0007669"/>
    <property type="project" value="InterPro"/>
</dbReference>
<dbReference type="GO" id="GO:0004175">
    <property type="term" value="F:endopeptidase activity"/>
    <property type="evidence" value="ECO:0007669"/>
    <property type="project" value="TreeGrafter"/>
</dbReference>
<feature type="domain" description="Tail specific protease" evidence="1">
    <location>
        <begin position="235"/>
        <end position="463"/>
    </location>
</feature>
<comment type="caution">
    <text evidence="2">The sequence shown here is derived from an EMBL/GenBank/DDBJ whole genome shotgun (WGS) entry which is preliminary data.</text>
</comment>
<accession>A0A4R4DSU9</accession>
<dbReference type="InterPro" id="IPR029045">
    <property type="entry name" value="ClpP/crotonase-like_dom_sf"/>
</dbReference>
<gene>
    <name evidence="2" type="ORF">E0486_17070</name>
</gene>
<protein>
    <submittedName>
        <fullName evidence="2">Peptidase S41</fullName>
    </submittedName>
</protein>
<dbReference type="RefSeq" id="WP_131854025.1">
    <property type="nucleotide sequence ID" value="NZ_SKFH01000046.1"/>
</dbReference>
<dbReference type="SMART" id="SM00245">
    <property type="entry name" value="TSPc"/>
    <property type="match status" value="1"/>
</dbReference>
<dbReference type="EMBL" id="SKFH01000046">
    <property type="protein sequence ID" value="TCZ65874.1"/>
    <property type="molecule type" value="Genomic_DNA"/>
</dbReference>
<dbReference type="GO" id="GO:0006508">
    <property type="term" value="P:proteolysis"/>
    <property type="evidence" value="ECO:0007669"/>
    <property type="project" value="InterPro"/>
</dbReference>
<dbReference type="SUPFAM" id="SSF52096">
    <property type="entry name" value="ClpP/crotonase"/>
    <property type="match status" value="1"/>
</dbReference>
<evidence type="ECO:0000259" key="1">
    <source>
        <dbReference type="SMART" id="SM00245"/>
    </source>
</evidence>
<dbReference type="PROSITE" id="PS51257">
    <property type="entry name" value="PROKAR_LIPOPROTEIN"/>
    <property type="match status" value="1"/>
</dbReference>
<dbReference type="Pfam" id="PF03572">
    <property type="entry name" value="Peptidase_S41"/>
    <property type="match status" value="1"/>
</dbReference>
<dbReference type="AlphaFoldDB" id="A0A4R4DSU9"/>
<evidence type="ECO:0000313" key="3">
    <source>
        <dbReference type="Proteomes" id="UP000295164"/>
    </source>
</evidence>
<proteinExistence type="predicted"/>
<dbReference type="GO" id="GO:0030288">
    <property type="term" value="C:outer membrane-bounded periplasmic space"/>
    <property type="evidence" value="ECO:0007669"/>
    <property type="project" value="TreeGrafter"/>
</dbReference>
<dbReference type="OrthoDB" id="5480566at2"/>
<dbReference type="GO" id="GO:0007165">
    <property type="term" value="P:signal transduction"/>
    <property type="evidence" value="ECO:0007669"/>
    <property type="project" value="TreeGrafter"/>
</dbReference>
<organism evidence="2 3">
    <name type="scientific">Flaviaesturariibacter aridisoli</name>
    <dbReference type="NCBI Taxonomy" id="2545761"/>
    <lineage>
        <taxon>Bacteria</taxon>
        <taxon>Pseudomonadati</taxon>
        <taxon>Bacteroidota</taxon>
        <taxon>Chitinophagia</taxon>
        <taxon>Chitinophagales</taxon>
        <taxon>Chitinophagaceae</taxon>
        <taxon>Flaviaestuariibacter</taxon>
    </lineage>
</organism>
<dbReference type="Proteomes" id="UP000295164">
    <property type="component" value="Unassembled WGS sequence"/>
</dbReference>
<sequence length="494" mass="56283">MRSWMVGLMAMAFLAGCRSSKEFSPTKKYAPEVVRKDYHLFRSILEDSHPGLYWYTPKDSMDRYFERGAAMLGSDSMTETRFRAVLSYVLAQLHCGHTYARPSKAFIRAAGDGFSYPIALKFWPDTAVVTDNRDRRDSQLTVGSIVTSIDGRPMRSITDTLFRYLSGDGYNRTHLFQTLSNRGGFGNAYIPVFGYKPKYKLAWTDTLGAAHTATVNLFLPSRDSSRRAPRRPAMPRAQRKRLLRDAMRRLRFDSTAHTAYLDLGTFTKGYGLRGFFRRSFRGLRKQGTQNLVIDLRGNGGGSVSNSNLLTKYIADHRFKIADSLFAVRRNSRYLRYQSDGFWNNLFLVFMTGRRSDGNYHFRYFEQHFFRPKKKNHFNGHVYVLTGGNTFSASTLFAGAVRAQSNVTIVGEETGGGAYGNNAWLIPDVTLPGTGVRFRLPLFRLVIDKNERKGTGVQPEVFAGPTVEAIRDGRDYKMDKVMELIREKDKERRSL</sequence>
<reference evidence="2 3" key="1">
    <citation type="submission" date="2019-03" db="EMBL/GenBank/DDBJ databases">
        <authorList>
            <person name="Kim M.K.M."/>
        </authorList>
    </citation>
    <scope>NUCLEOTIDE SEQUENCE [LARGE SCALE GENOMIC DNA]</scope>
    <source>
        <strain evidence="2 3">17J68-15</strain>
    </source>
</reference>
<dbReference type="InterPro" id="IPR005151">
    <property type="entry name" value="Tail-specific_protease"/>
</dbReference>
<dbReference type="PANTHER" id="PTHR32060:SF30">
    <property type="entry name" value="CARBOXY-TERMINAL PROCESSING PROTEASE CTPA"/>
    <property type="match status" value="1"/>
</dbReference>
<dbReference type="Gene3D" id="3.90.226.10">
    <property type="entry name" value="2-enoyl-CoA Hydratase, Chain A, domain 1"/>
    <property type="match status" value="1"/>
</dbReference>